<evidence type="ECO:0000256" key="5">
    <source>
        <dbReference type="ARBA" id="ARBA00023285"/>
    </source>
</evidence>
<keyword evidence="5" id="KW-0170">Cobalt</keyword>
<proteinExistence type="predicted"/>
<accession>A0A499UBL3</accession>
<evidence type="ECO:0000313" key="8">
    <source>
        <dbReference type="EMBL" id="BBJ38244.1"/>
    </source>
</evidence>
<dbReference type="PROSITE" id="PS51332">
    <property type="entry name" value="B12_BINDING"/>
    <property type="match status" value="1"/>
</dbReference>
<dbReference type="SUPFAM" id="SSF52242">
    <property type="entry name" value="Cobalamin (vitamin B12)-binding domain"/>
    <property type="match status" value="1"/>
</dbReference>
<evidence type="ECO:0000256" key="1">
    <source>
        <dbReference type="ARBA" id="ARBA00001922"/>
    </source>
</evidence>
<dbReference type="EMBL" id="AP019620">
    <property type="protein sequence ID" value="BBJ38244.1"/>
    <property type="molecule type" value="Genomic_DNA"/>
</dbReference>
<dbReference type="GO" id="GO:0031419">
    <property type="term" value="F:cobalamin binding"/>
    <property type="evidence" value="ECO:0007669"/>
    <property type="project" value="UniProtKB-KW"/>
</dbReference>
<dbReference type="GO" id="GO:0046872">
    <property type="term" value="F:metal ion binding"/>
    <property type="evidence" value="ECO:0007669"/>
    <property type="project" value="UniProtKB-KW"/>
</dbReference>
<dbReference type="InterPro" id="IPR006158">
    <property type="entry name" value="Cobalamin-bd"/>
</dbReference>
<dbReference type="Gene3D" id="3.40.50.280">
    <property type="entry name" value="Cobalamin-binding domain"/>
    <property type="match status" value="1"/>
</dbReference>
<dbReference type="AlphaFoldDB" id="A0A499UBL3"/>
<evidence type="ECO:0000256" key="6">
    <source>
        <dbReference type="SAM" id="MobiDB-lite"/>
    </source>
</evidence>
<dbReference type="Proteomes" id="UP000463951">
    <property type="component" value="Chromosome"/>
</dbReference>
<sequence>MNTPRQRTARAGAAPVPGTRIAGPGLDGHDRGADVIARGLRDTAYEVIHTGPHQAPEQIVAIVFAEAAALPGLSVLSGGHLTLETIDQLDAAPNQTLEPTC</sequence>
<keyword evidence="2" id="KW-0846">Cobalamin</keyword>
<dbReference type="GO" id="GO:0016853">
    <property type="term" value="F:isomerase activity"/>
    <property type="evidence" value="ECO:0007669"/>
    <property type="project" value="UniProtKB-KW"/>
</dbReference>
<comment type="cofactor">
    <cofactor evidence="1">
        <name>adenosylcob(III)alamin</name>
        <dbReference type="ChEBI" id="CHEBI:18408"/>
    </cofactor>
</comment>
<feature type="region of interest" description="Disordered" evidence="6">
    <location>
        <begin position="1"/>
        <end position="30"/>
    </location>
</feature>
<evidence type="ECO:0000256" key="4">
    <source>
        <dbReference type="ARBA" id="ARBA00023235"/>
    </source>
</evidence>
<reference evidence="8 9" key="1">
    <citation type="journal article" date="2020" name="Int. J. Syst. Evol. Microbiol.">
        <title>Reclassification of Streptomyces castelarensis and Streptomyces sporoclivatus as later heterotypic synonyms of Streptomyces antimycoticus.</title>
        <authorList>
            <person name="Komaki H."/>
            <person name="Tamura T."/>
        </authorList>
    </citation>
    <scope>NUCLEOTIDE SEQUENCE [LARGE SCALE GENOMIC DNA]</scope>
    <source>
        <strain evidence="8 9">NBRC 100767</strain>
    </source>
</reference>
<organism evidence="8 9">
    <name type="scientific">Streptomyces antimycoticus</name>
    <dbReference type="NCBI Taxonomy" id="68175"/>
    <lineage>
        <taxon>Bacteria</taxon>
        <taxon>Bacillati</taxon>
        <taxon>Actinomycetota</taxon>
        <taxon>Actinomycetes</taxon>
        <taxon>Kitasatosporales</taxon>
        <taxon>Streptomycetaceae</taxon>
        <taxon>Streptomyces</taxon>
        <taxon>Streptomyces violaceusniger group</taxon>
    </lineage>
</organism>
<dbReference type="NCBIfam" id="TIGR00640">
    <property type="entry name" value="acid_CoA_mut_C"/>
    <property type="match status" value="1"/>
</dbReference>
<feature type="domain" description="B12-binding" evidence="7">
    <location>
        <begin position="16"/>
        <end position="83"/>
    </location>
</feature>
<name>A0A499UBL3_9ACTN</name>
<dbReference type="InterPro" id="IPR006159">
    <property type="entry name" value="Acid_CoA_mut_C"/>
</dbReference>
<evidence type="ECO:0000256" key="3">
    <source>
        <dbReference type="ARBA" id="ARBA00022723"/>
    </source>
</evidence>
<evidence type="ECO:0000313" key="9">
    <source>
        <dbReference type="Proteomes" id="UP000463951"/>
    </source>
</evidence>
<gene>
    <name evidence="8" type="ORF">SSPO_009620</name>
</gene>
<evidence type="ECO:0000256" key="2">
    <source>
        <dbReference type="ARBA" id="ARBA00022628"/>
    </source>
</evidence>
<dbReference type="Pfam" id="PF02310">
    <property type="entry name" value="B12-binding"/>
    <property type="match status" value="1"/>
</dbReference>
<evidence type="ECO:0000259" key="7">
    <source>
        <dbReference type="PROSITE" id="PS51332"/>
    </source>
</evidence>
<keyword evidence="3" id="KW-0479">Metal-binding</keyword>
<keyword evidence="4" id="KW-0413">Isomerase</keyword>
<dbReference type="InterPro" id="IPR036724">
    <property type="entry name" value="Cobalamin-bd_sf"/>
</dbReference>
<protein>
    <recommendedName>
        <fullName evidence="7">B12-binding domain-containing protein</fullName>
    </recommendedName>
</protein>